<evidence type="ECO:0000256" key="1">
    <source>
        <dbReference type="SAM" id="Phobius"/>
    </source>
</evidence>
<keyword evidence="1" id="KW-1133">Transmembrane helix</keyword>
<comment type="caution">
    <text evidence="2">The sequence shown here is derived from an EMBL/GenBank/DDBJ whole genome shotgun (WGS) entry which is preliminary data.</text>
</comment>
<keyword evidence="3" id="KW-1185">Reference proteome</keyword>
<keyword evidence="1" id="KW-0472">Membrane</keyword>
<feature type="transmembrane region" description="Helical" evidence="1">
    <location>
        <begin position="140"/>
        <end position="159"/>
    </location>
</feature>
<sequence>MSRRIAAFLQLLTIVPFALGTVIVLFFGQGAQKAAEAEMVRQGHAASMLAENGISFAGSDGLAIVIMIVLAALAALNLAGKKAGRVGSWIFHPILLVMGVLIIPSQLFTAEFIQLPGVDAHALVEAAKAALPGWATAASWAKLVLTTAGSVAVVALLATRSARAATSR</sequence>
<feature type="transmembrane region" description="Helical" evidence="1">
    <location>
        <begin position="86"/>
        <end position="108"/>
    </location>
</feature>
<evidence type="ECO:0000313" key="2">
    <source>
        <dbReference type="EMBL" id="MFI6504932.1"/>
    </source>
</evidence>
<accession>A0ABW7ZAK2</accession>
<evidence type="ECO:0008006" key="4">
    <source>
        <dbReference type="Google" id="ProtNLM"/>
    </source>
</evidence>
<dbReference type="Proteomes" id="UP001612741">
    <property type="component" value="Unassembled WGS sequence"/>
</dbReference>
<dbReference type="RefSeq" id="WP_397090902.1">
    <property type="nucleotide sequence ID" value="NZ_JBITGY010000017.1"/>
</dbReference>
<reference evidence="2 3" key="1">
    <citation type="submission" date="2024-10" db="EMBL/GenBank/DDBJ databases">
        <title>The Natural Products Discovery Center: Release of the First 8490 Sequenced Strains for Exploring Actinobacteria Biosynthetic Diversity.</title>
        <authorList>
            <person name="Kalkreuter E."/>
            <person name="Kautsar S.A."/>
            <person name="Yang D."/>
            <person name="Bader C.D."/>
            <person name="Teijaro C.N."/>
            <person name="Fluegel L."/>
            <person name="Davis C.M."/>
            <person name="Simpson J.R."/>
            <person name="Lauterbach L."/>
            <person name="Steele A.D."/>
            <person name="Gui C."/>
            <person name="Meng S."/>
            <person name="Li G."/>
            <person name="Viehrig K."/>
            <person name="Ye F."/>
            <person name="Su P."/>
            <person name="Kiefer A.F."/>
            <person name="Nichols A."/>
            <person name="Cepeda A.J."/>
            <person name="Yan W."/>
            <person name="Fan B."/>
            <person name="Jiang Y."/>
            <person name="Adhikari A."/>
            <person name="Zheng C.-J."/>
            <person name="Schuster L."/>
            <person name="Cowan T.M."/>
            <person name="Smanski M.J."/>
            <person name="Chevrette M.G."/>
            <person name="De Carvalho L.P.S."/>
            <person name="Shen B."/>
        </authorList>
    </citation>
    <scope>NUCLEOTIDE SEQUENCE [LARGE SCALE GENOMIC DNA]</scope>
    <source>
        <strain evidence="2 3">NPDC050545</strain>
    </source>
</reference>
<keyword evidence="1" id="KW-0812">Transmembrane</keyword>
<proteinExistence type="predicted"/>
<protein>
    <recommendedName>
        <fullName evidence="4">DUF1772 domain-containing protein</fullName>
    </recommendedName>
</protein>
<name>A0ABW7ZAK2_9ACTN</name>
<gene>
    <name evidence="2" type="ORF">ACIBG2_46630</name>
</gene>
<feature type="transmembrane region" description="Helical" evidence="1">
    <location>
        <begin position="61"/>
        <end position="79"/>
    </location>
</feature>
<dbReference type="EMBL" id="JBITGY010000017">
    <property type="protein sequence ID" value="MFI6504932.1"/>
    <property type="molecule type" value="Genomic_DNA"/>
</dbReference>
<evidence type="ECO:0000313" key="3">
    <source>
        <dbReference type="Proteomes" id="UP001612741"/>
    </source>
</evidence>
<organism evidence="2 3">
    <name type="scientific">Nonomuraea typhae</name>
    <dbReference type="NCBI Taxonomy" id="2603600"/>
    <lineage>
        <taxon>Bacteria</taxon>
        <taxon>Bacillati</taxon>
        <taxon>Actinomycetota</taxon>
        <taxon>Actinomycetes</taxon>
        <taxon>Streptosporangiales</taxon>
        <taxon>Streptosporangiaceae</taxon>
        <taxon>Nonomuraea</taxon>
    </lineage>
</organism>